<dbReference type="RefSeq" id="WP_124956337.1">
    <property type="nucleotide sequence ID" value="NZ_RRCH01000036.1"/>
</dbReference>
<dbReference type="AlphaFoldDB" id="A0A3P3R584"/>
<comment type="caution">
    <text evidence="1">The sequence shown here is derived from an EMBL/GenBank/DDBJ whole genome shotgun (WGS) entry which is preliminary data.</text>
</comment>
<keyword evidence="2" id="KW-1185">Reference proteome</keyword>
<dbReference type="Proteomes" id="UP000282322">
    <property type="component" value="Unassembled WGS sequence"/>
</dbReference>
<protein>
    <recommendedName>
        <fullName evidence="3">AAA family ATPase</fullName>
    </recommendedName>
</protein>
<proteinExistence type="predicted"/>
<dbReference type="EMBL" id="RRCH01000036">
    <property type="protein sequence ID" value="RRJ28514.1"/>
    <property type="molecule type" value="Genomic_DNA"/>
</dbReference>
<accession>A0A3P3R584</accession>
<reference evidence="1 2" key="1">
    <citation type="submission" date="2018-11" db="EMBL/GenBank/DDBJ databases">
        <title>Taxonoimc description of Halomarina strain SPP-AMP-1.</title>
        <authorList>
            <person name="Pal Y."/>
            <person name="Srinivasana K."/>
            <person name="Verma A."/>
            <person name="Kumar P."/>
        </authorList>
    </citation>
    <scope>NUCLEOTIDE SEQUENCE [LARGE SCALE GENOMIC DNA]</scope>
    <source>
        <strain evidence="1 2">SPP-AMP-1</strain>
    </source>
</reference>
<sequence length="184" mass="20222">MTDVSFPLAGSTLIVGPSQAGKTRLTARALETWVEHNGPEGMVVWEFAPEVERGGEILGGRLDRFTDVPDGAWLGVLNAHAPRYEGKTTDESVALARNNTERAQELIDAAPADPRAVFINDATIPYQHEASEPKRLMAYCNRAEYVILNALESDELGTDDPVSRREREALSMLKDWADRTVSLG</sequence>
<evidence type="ECO:0000313" key="2">
    <source>
        <dbReference type="Proteomes" id="UP000282322"/>
    </source>
</evidence>
<name>A0A3P3R584_9EURY</name>
<evidence type="ECO:0000313" key="1">
    <source>
        <dbReference type="EMBL" id="RRJ28514.1"/>
    </source>
</evidence>
<evidence type="ECO:0008006" key="3">
    <source>
        <dbReference type="Google" id="ProtNLM"/>
    </source>
</evidence>
<gene>
    <name evidence="1" type="ORF">EIK79_15585</name>
</gene>
<organism evidence="1 2">
    <name type="scientific">Halocatena pleomorpha</name>
    <dbReference type="NCBI Taxonomy" id="1785090"/>
    <lineage>
        <taxon>Archaea</taxon>
        <taxon>Methanobacteriati</taxon>
        <taxon>Methanobacteriota</taxon>
        <taxon>Stenosarchaea group</taxon>
        <taxon>Halobacteria</taxon>
        <taxon>Halobacteriales</taxon>
        <taxon>Natronomonadaceae</taxon>
        <taxon>Halocatena</taxon>
    </lineage>
</organism>
<dbReference type="OrthoDB" id="253084at2157"/>